<dbReference type="PROSITE" id="PS50110">
    <property type="entry name" value="RESPONSE_REGULATORY"/>
    <property type="match status" value="1"/>
</dbReference>
<evidence type="ECO:0000256" key="1">
    <source>
        <dbReference type="PROSITE-ProRule" id="PRU00169"/>
    </source>
</evidence>
<dbReference type="Proteomes" id="UP000662572">
    <property type="component" value="Unassembled WGS sequence"/>
</dbReference>
<dbReference type="InterPro" id="IPR001789">
    <property type="entry name" value="Sig_transdc_resp-reg_receiver"/>
</dbReference>
<dbReference type="GO" id="GO:0000160">
    <property type="term" value="P:phosphorelay signal transduction system"/>
    <property type="evidence" value="ECO:0007669"/>
    <property type="project" value="InterPro"/>
</dbReference>
<feature type="domain" description="Response regulatory" evidence="2">
    <location>
        <begin position="8"/>
        <end position="122"/>
    </location>
</feature>
<feature type="modified residue" description="4-aspartylphosphate" evidence="1">
    <location>
        <position position="57"/>
    </location>
</feature>
<evidence type="ECO:0000313" key="3">
    <source>
        <dbReference type="EMBL" id="GGZ27633.1"/>
    </source>
</evidence>
<name>A0A918UQU0_9CAUL</name>
<sequence length="133" mass="14506">MTTAPLPRLLIIDDCDANLVFVRYMMTALGADFDIARSETEAKALLAGESYGAVLIDHQPSRINALGLLDWMSGLEVKPRALVTTTDPSRQIIQRLFDAGCDHFLHRPLSANALCRLIPDMLFGHTDGLALAG</sequence>
<reference evidence="3" key="1">
    <citation type="journal article" date="2014" name="Int. J. Syst. Evol. Microbiol.">
        <title>Complete genome sequence of Corynebacterium casei LMG S-19264T (=DSM 44701T), isolated from a smear-ripened cheese.</title>
        <authorList>
            <consortium name="US DOE Joint Genome Institute (JGI-PGF)"/>
            <person name="Walter F."/>
            <person name="Albersmeier A."/>
            <person name="Kalinowski J."/>
            <person name="Ruckert C."/>
        </authorList>
    </citation>
    <scope>NUCLEOTIDE SEQUENCE</scope>
    <source>
        <strain evidence="3">KCTC 32296</strain>
    </source>
</reference>
<dbReference type="EMBL" id="BMZB01000001">
    <property type="protein sequence ID" value="GGZ27633.1"/>
    <property type="molecule type" value="Genomic_DNA"/>
</dbReference>
<organism evidence="3 4">
    <name type="scientific">Asticcacaulis endophyticus</name>
    <dbReference type="NCBI Taxonomy" id="1395890"/>
    <lineage>
        <taxon>Bacteria</taxon>
        <taxon>Pseudomonadati</taxon>
        <taxon>Pseudomonadota</taxon>
        <taxon>Alphaproteobacteria</taxon>
        <taxon>Caulobacterales</taxon>
        <taxon>Caulobacteraceae</taxon>
        <taxon>Asticcacaulis</taxon>
    </lineage>
</organism>
<dbReference type="SUPFAM" id="SSF52172">
    <property type="entry name" value="CheY-like"/>
    <property type="match status" value="1"/>
</dbReference>
<dbReference type="Gene3D" id="3.40.50.2300">
    <property type="match status" value="1"/>
</dbReference>
<accession>A0A918UQU0</accession>
<dbReference type="SMART" id="SM00448">
    <property type="entry name" value="REC"/>
    <property type="match status" value="1"/>
</dbReference>
<dbReference type="Pfam" id="PF00072">
    <property type="entry name" value="Response_reg"/>
    <property type="match status" value="1"/>
</dbReference>
<protein>
    <recommendedName>
        <fullName evidence="2">Response regulatory domain-containing protein</fullName>
    </recommendedName>
</protein>
<comment type="caution">
    <text evidence="3">The sequence shown here is derived from an EMBL/GenBank/DDBJ whole genome shotgun (WGS) entry which is preliminary data.</text>
</comment>
<reference evidence="3" key="2">
    <citation type="submission" date="2020-09" db="EMBL/GenBank/DDBJ databases">
        <authorList>
            <person name="Sun Q."/>
            <person name="Kim S."/>
        </authorList>
    </citation>
    <scope>NUCLEOTIDE SEQUENCE</scope>
    <source>
        <strain evidence="3">KCTC 32296</strain>
    </source>
</reference>
<dbReference type="InterPro" id="IPR011006">
    <property type="entry name" value="CheY-like_superfamily"/>
</dbReference>
<evidence type="ECO:0000259" key="2">
    <source>
        <dbReference type="PROSITE" id="PS50110"/>
    </source>
</evidence>
<dbReference type="AlphaFoldDB" id="A0A918UQU0"/>
<keyword evidence="4" id="KW-1185">Reference proteome</keyword>
<keyword evidence="1" id="KW-0597">Phosphoprotein</keyword>
<dbReference type="RefSeq" id="WP_189485449.1">
    <property type="nucleotide sequence ID" value="NZ_BMZB01000001.1"/>
</dbReference>
<gene>
    <name evidence="3" type="ORF">GCM10011273_11650</name>
</gene>
<evidence type="ECO:0000313" key="4">
    <source>
        <dbReference type="Proteomes" id="UP000662572"/>
    </source>
</evidence>
<proteinExistence type="predicted"/>